<dbReference type="Gene3D" id="3.40.1190.20">
    <property type="match status" value="1"/>
</dbReference>
<dbReference type="PANTHER" id="PTHR42774:SF3">
    <property type="entry name" value="KETOHEXOKINASE"/>
    <property type="match status" value="1"/>
</dbReference>
<dbReference type="InterPro" id="IPR052562">
    <property type="entry name" value="Ketohexokinase-related"/>
</dbReference>
<feature type="domain" description="Carbohydrate kinase PfkB" evidence="1">
    <location>
        <begin position="9"/>
        <end position="107"/>
    </location>
</feature>
<accession>A0A915DLX2</accession>
<keyword evidence="2" id="KW-1185">Reference proteome</keyword>
<reference evidence="3" key="1">
    <citation type="submission" date="2022-11" db="UniProtKB">
        <authorList>
            <consortium name="WormBaseParasite"/>
        </authorList>
    </citation>
    <scope>IDENTIFICATION</scope>
</reference>
<evidence type="ECO:0000313" key="2">
    <source>
        <dbReference type="Proteomes" id="UP000887574"/>
    </source>
</evidence>
<organism evidence="2 3">
    <name type="scientific">Ditylenchus dipsaci</name>
    <dbReference type="NCBI Taxonomy" id="166011"/>
    <lineage>
        <taxon>Eukaryota</taxon>
        <taxon>Metazoa</taxon>
        <taxon>Ecdysozoa</taxon>
        <taxon>Nematoda</taxon>
        <taxon>Chromadorea</taxon>
        <taxon>Rhabditida</taxon>
        <taxon>Tylenchina</taxon>
        <taxon>Tylenchomorpha</taxon>
        <taxon>Sphaerularioidea</taxon>
        <taxon>Anguinidae</taxon>
        <taxon>Anguininae</taxon>
        <taxon>Ditylenchus</taxon>
    </lineage>
</organism>
<dbReference type="InterPro" id="IPR029056">
    <property type="entry name" value="Ribokinase-like"/>
</dbReference>
<dbReference type="SUPFAM" id="SSF53613">
    <property type="entry name" value="Ribokinase-like"/>
    <property type="match status" value="1"/>
</dbReference>
<dbReference type="GO" id="GO:0006796">
    <property type="term" value="P:phosphate-containing compound metabolic process"/>
    <property type="evidence" value="ECO:0007669"/>
    <property type="project" value="UniProtKB-ARBA"/>
</dbReference>
<dbReference type="WBParaSite" id="jg21376">
    <property type="protein sequence ID" value="jg21376"/>
    <property type="gene ID" value="jg21376"/>
</dbReference>
<dbReference type="AlphaFoldDB" id="A0A915DLX2"/>
<proteinExistence type="predicted"/>
<name>A0A915DLX2_9BILA</name>
<protein>
    <submittedName>
        <fullName evidence="3">Carbohydrate kinase PfkB domain-containing protein</fullName>
    </submittedName>
</protein>
<dbReference type="PANTHER" id="PTHR42774">
    <property type="entry name" value="PHOSPHOTRANSFERASE SYSTEM TRANSPORT PROTEIN"/>
    <property type="match status" value="1"/>
</dbReference>
<evidence type="ECO:0000259" key="1">
    <source>
        <dbReference type="Pfam" id="PF00294"/>
    </source>
</evidence>
<dbReference type="Pfam" id="PF00294">
    <property type="entry name" value="PfkB"/>
    <property type="match status" value="1"/>
</dbReference>
<dbReference type="InterPro" id="IPR011611">
    <property type="entry name" value="PfkB_dom"/>
</dbReference>
<dbReference type="Proteomes" id="UP000887574">
    <property type="component" value="Unplaced"/>
</dbReference>
<evidence type="ECO:0000313" key="3">
    <source>
        <dbReference type="WBParaSite" id="jg21376"/>
    </source>
</evidence>
<sequence length="112" mass="11948">MLVSKDFAQSKGWNSMTEAVEGVQKDFAARSTVICAWGEKGAAGRVDSTGEMVVQEAFNPSQVIDTLAAGDCFIGACLNFLNQGFSLKEVLENGCRIAGKKCGQRGLLNLKL</sequence>